<keyword evidence="3 5" id="KW-0378">Hydrolase</keyword>
<dbReference type="InterPro" id="IPR050985">
    <property type="entry name" value="Alpha-glycosidase_related"/>
</dbReference>
<reference evidence="9" key="1">
    <citation type="journal article" date="2019" name="Int. J. Syst. Evol. Microbiol.">
        <title>The Global Catalogue of Microorganisms (GCM) 10K type strain sequencing project: providing services to taxonomists for standard genome sequencing and annotation.</title>
        <authorList>
            <consortium name="The Broad Institute Genomics Platform"/>
            <consortium name="The Broad Institute Genome Sequencing Center for Infectious Disease"/>
            <person name="Wu L."/>
            <person name="Ma J."/>
        </authorList>
    </citation>
    <scope>NUCLEOTIDE SEQUENCE [LARGE SCALE GENOMIC DNA]</scope>
    <source>
        <strain evidence="9">TBRC 1276</strain>
    </source>
</reference>
<dbReference type="RefSeq" id="WP_379530473.1">
    <property type="nucleotide sequence ID" value="NZ_JBHSBI010000012.1"/>
</dbReference>
<dbReference type="GO" id="GO:0004557">
    <property type="term" value="F:alpha-galactosidase activity"/>
    <property type="evidence" value="ECO:0007669"/>
    <property type="project" value="UniProtKB-EC"/>
</dbReference>
<keyword evidence="4 5" id="KW-0326">Glycosidase</keyword>
<dbReference type="PANTHER" id="PTHR43053:SF3">
    <property type="entry name" value="ALPHA-GALACTOSIDASE C-RELATED"/>
    <property type="match status" value="1"/>
</dbReference>
<dbReference type="InterPro" id="IPR002252">
    <property type="entry name" value="Glyco_hydro_36"/>
</dbReference>
<keyword evidence="9" id="KW-1185">Reference proteome</keyword>
<dbReference type="Proteomes" id="UP001595851">
    <property type="component" value="Unassembled WGS sequence"/>
</dbReference>
<evidence type="ECO:0000313" key="9">
    <source>
        <dbReference type="Proteomes" id="UP001595851"/>
    </source>
</evidence>
<evidence type="ECO:0000256" key="1">
    <source>
        <dbReference type="ARBA" id="ARBA00001255"/>
    </source>
</evidence>
<organism evidence="8 9">
    <name type="scientific">Nonomuraea purpurea</name>
    <dbReference type="NCBI Taxonomy" id="1849276"/>
    <lineage>
        <taxon>Bacteria</taxon>
        <taxon>Bacillati</taxon>
        <taxon>Actinomycetota</taxon>
        <taxon>Actinomycetes</taxon>
        <taxon>Streptosporangiales</taxon>
        <taxon>Streptosporangiaceae</taxon>
        <taxon>Nonomuraea</taxon>
    </lineage>
</organism>
<evidence type="ECO:0000256" key="3">
    <source>
        <dbReference type="ARBA" id="ARBA00022801"/>
    </source>
</evidence>
<dbReference type="SUPFAM" id="SSF51445">
    <property type="entry name" value="(Trans)glycosidases"/>
    <property type="match status" value="1"/>
</dbReference>
<comment type="catalytic activity">
    <reaction evidence="1 5">
        <text>Hydrolysis of terminal, non-reducing alpha-D-galactose residues in alpha-D-galactosides, including galactose oligosaccharides, galactomannans and galactolipids.</text>
        <dbReference type="EC" id="3.2.1.22"/>
    </reaction>
</comment>
<accession>A0ABV8GBM6</accession>
<dbReference type="InterPro" id="IPR017853">
    <property type="entry name" value="GH"/>
</dbReference>
<evidence type="ECO:0000256" key="2">
    <source>
        <dbReference type="ARBA" id="ARBA00012755"/>
    </source>
</evidence>
<evidence type="ECO:0000256" key="5">
    <source>
        <dbReference type="PIRNR" id="PIRNR005536"/>
    </source>
</evidence>
<sequence length="699" mass="76496">MSEEPDLSPVILSAAGAALVIDGSGSDLPRVRHFGADLGPAAGPDLLPALAAPTPVAPLLPAQGDSWYGRPGLSGERAGEHWPVRWTLDRFDAEATPGRGGTVTIAASDERAGLELVSELTMDAGGLVTMRHTVRNTAASPYRLQGLTCALPLPARAGELLDFTGRWALEKVPQRRAFGHGAWSRENRRGRTGHDGTGLLVAGTNGFGFRSGEVWAVHTGWSGNHVHYAERLHDGPCLLAGGELLEPGEIVLGEGESYSTPLVYFTWSGGGLDEASARLHDHLRAARPLPVRPVTLNNWEATYFDHGLDRLLELAERAATAGVERFVLDDGWFRHRRHDRAGLGDWYVDEGVWPDGLRPLADRVRKLGMQFGLWFEPEMVNPDSDLAREHPDWILGRAERTPPLQRNQLVLDLARPQAYDYLLERIDTIVTEYELDYIKWDHNRDIAEPVHDGVAGVHAQTSAAYRLLDELRRRHPALEIESCSSGGARVDLGVLARTDRVWTSDSNDALDRQAIQRWTGLLVPPDRLGCHVGAPRDHCTGRRLPLAFRAATALFGHMGVEWDLTSASASELEELATWIALHKRLRPVLHAGRVVRADHADPSSLVHGVVLPEHAVFAFVRLDSRVETGPDTLRLPGLDPDALYEVSVAGPLPERAAALPRWVEEPVRLHGAVLGELGLPAPVLRPTSALVIEVRRVTS</sequence>
<dbReference type="EMBL" id="JBHSBI010000012">
    <property type="protein sequence ID" value="MFC4010474.1"/>
    <property type="molecule type" value="Genomic_DNA"/>
</dbReference>
<dbReference type="PANTHER" id="PTHR43053">
    <property type="entry name" value="GLYCOSIDASE FAMILY 31"/>
    <property type="match status" value="1"/>
</dbReference>
<feature type="domain" description="Glycosyl hydrolase family 36 C-terminal" evidence="6">
    <location>
        <begin position="614"/>
        <end position="683"/>
    </location>
</feature>
<dbReference type="InterPro" id="IPR038417">
    <property type="entry name" value="Alpga-gal_N_sf"/>
</dbReference>
<dbReference type="Pfam" id="PF16875">
    <property type="entry name" value="Glyco_hydro_36N"/>
    <property type="match status" value="1"/>
</dbReference>
<dbReference type="Pfam" id="PF16874">
    <property type="entry name" value="Glyco_hydro_36C"/>
    <property type="match status" value="1"/>
</dbReference>
<comment type="caution">
    <text evidence="8">The sequence shown here is derived from an EMBL/GenBank/DDBJ whole genome shotgun (WGS) entry which is preliminary data.</text>
</comment>
<dbReference type="Gene3D" id="2.70.98.60">
    <property type="entry name" value="alpha-galactosidase from lactobacil brevis"/>
    <property type="match status" value="1"/>
</dbReference>
<comment type="similarity">
    <text evidence="5">Belongs to the glycosyl hydrolase.</text>
</comment>
<evidence type="ECO:0000256" key="4">
    <source>
        <dbReference type="ARBA" id="ARBA00023295"/>
    </source>
</evidence>
<dbReference type="PRINTS" id="PR00743">
    <property type="entry name" value="GLHYDRLASE36"/>
</dbReference>
<dbReference type="Gene3D" id="3.20.20.70">
    <property type="entry name" value="Aldolase class I"/>
    <property type="match status" value="1"/>
</dbReference>
<dbReference type="PIRSF" id="PIRSF005536">
    <property type="entry name" value="Agal"/>
    <property type="match status" value="1"/>
</dbReference>
<evidence type="ECO:0000259" key="6">
    <source>
        <dbReference type="Pfam" id="PF16874"/>
    </source>
</evidence>
<gene>
    <name evidence="8" type="ORF">ACFOY2_24825</name>
</gene>
<dbReference type="CDD" id="cd14791">
    <property type="entry name" value="GH36"/>
    <property type="match status" value="1"/>
</dbReference>
<dbReference type="Pfam" id="PF02065">
    <property type="entry name" value="Melibiase"/>
    <property type="match status" value="1"/>
</dbReference>
<evidence type="ECO:0000313" key="8">
    <source>
        <dbReference type="EMBL" id="MFC4010474.1"/>
    </source>
</evidence>
<name>A0ABV8GBM6_9ACTN</name>
<evidence type="ECO:0000259" key="7">
    <source>
        <dbReference type="Pfam" id="PF16875"/>
    </source>
</evidence>
<proteinExistence type="inferred from homology"/>
<protein>
    <recommendedName>
        <fullName evidence="2 5">Alpha-galactosidase</fullName>
        <ecNumber evidence="2 5">3.2.1.22</ecNumber>
    </recommendedName>
</protein>
<dbReference type="InterPro" id="IPR031705">
    <property type="entry name" value="Glyco_hydro_36_C"/>
</dbReference>
<feature type="domain" description="Glycosyl hydrolase family 36 N-terminal" evidence="7">
    <location>
        <begin position="28"/>
        <end position="252"/>
    </location>
</feature>
<dbReference type="InterPro" id="IPR031704">
    <property type="entry name" value="Glyco_hydro_36_N"/>
</dbReference>
<dbReference type="InterPro" id="IPR013785">
    <property type="entry name" value="Aldolase_TIM"/>
</dbReference>
<dbReference type="EC" id="3.2.1.22" evidence="2 5"/>